<gene>
    <name evidence="1" type="ORF">PoB_001930300</name>
</gene>
<evidence type="ECO:0000313" key="2">
    <source>
        <dbReference type="Proteomes" id="UP000735302"/>
    </source>
</evidence>
<dbReference type="Proteomes" id="UP000735302">
    <property type="component" value="Unassembled WGS sequence"/>
</dbReference>
<sequence>MLGFRDFPIALSSIVQMTSGIPVFLNLVPHLALPLRSALILRHTRQHLDGAGFKNKVLSAMAVYWNPNLDTGIPDP</sequence>
<evidence type="ECO:0000313" key="1">
    <source>
        <dbReference type="EMBL" id="GFN92797.1"/>
    </source>
</evidence>
<organism evidence="1 2">
    <name type="scientific">Plakobranchus ocellatus</name>
    <dbReference type="NCBI Taxonomy" id="259542"/>
    <lineage>
        <taxon>Eukaryota</taxon>
        <taxon>Metazoa</taxon>
        <taxon>Spiralia</taxon>
        <taxon>Lophotrochozoa</taxon>
        <taxon>Mollusca</taxon>
        <taxon>Gastropoda</taxon>
        <taxon>Heterobranchia</taxon>
        <taxon>Euthyneura</taxon>
        <taxon>Panpulmonata</taxon>
        <taxon>Sacoglossa</taxon>
        <taxon>Placobranchoidea</taxon>
        <taxon>Plakobranchidae</taxon>
        <taxon>Plakobranchus</taxon>
    </lineage>
</organism>
<reference evidence="1 2" key="1">
    <citation type="journal article" date="2021" name="Elife">
        <title>Chloroplast acquisition without the gene transfer in kleptoplastic sea slugs, Plakobranchus ocellatus.</title>
        <authorList>
            <person name="Maeda T."/>
            <person name="Takahashi S."/>
            <person name="Yoshida T."/>
            <person name="Shimamura S."/>
            <person name="Takaki Y."/>
            <person name="Nagai Y."/>
            <person name="Toyoda A."/>
            <person name="Suzuki Y."/>
            <person name="Arimoto A."/>
            <person name="Ishii H."/>
            <person name="Satoh N."/>
            <person name="Nishiyama T."/>
            <person name="Hasebe M."/>
            <person name="Maruyama T."/>
            <person name="Minagawa J."/>
            <person name="Obokata J."/>
            <person name="Shigenobu S."/>
        </authorList>
    </citation>
    <scope>NUCLEOTIDE SEQUENCE [LARGE SCALE GENOMIC DNA]</scope>
</reference>
<protein>
    <submittedName>
        <fullName evidence="1">Uncharacterized protein</fullName>
    </submittedName>
</protein>
<dbReference type="EMBL" id="BLXT01002298">
    <property type="protein sequence ID" value="GFN92797.1"/>
    <property type="molecule type" value="Genomic_DNA"/>
</dbReference>
<dbReference type="AlphaFoldDB" id="A0AAV3ZEB8"/>
<comment type="caution">
    <text evidence="1">The sequence shown here is derived from an EMBL/GenBank/DDBJ whole genome shotgun (WGS) entry which is preliminary data.</text>
</comment>
<proteinExistence type="predicted"/>
<keyword evidence="2" id="KW-1185">Reference proteome</keyword>
<accession>A0AAV3ZEB8</accession>
<name>A0AAV3ZEB8_9GAST</name>